<evidence type="ECO:0000313" key="3">
    <source>
        <dbReference type="Proteomes" id="UP000595278"/>
    </source>
</evidence>
<evidence type="ECO:0000256" key="1">
    <source>
        <dbReference type="SAM" id="MobiDB-lite"/>
    </source>
</evidence>
<dbReference type="Proteomes" id="UP000595278">
    <property type="component" value="Chromosome"/>
</dbReference>
<name>A0A974NH68_9GAMM</name>
<dbReference type="EMBL" id="CP067393">
    <property type="protein sequence ID" value="QQP86551.1"/>
    <property type="molecule type" value="Genomic_DNA"/>
</dbReference>
<sequence length="161" mass="18392">MKKNFFTVLPLVITFAVIFAWQLYVEQPTPTVDPTTNQTTSQQQVDHNPATNNPQLLAAYNNQVAKLQVKGQGIIVKILKDDLEGSRHQRLLLRVNDNQTVLIAHNIDLAPRIANPELGDIVEFYGEYVWNNKGGVIHWTHKDPRGNHTDGWLRYHGKVYQ</sequence>
<proteinExistence type="predicted"/>
<dbReference type="Pfam" id="PF11948">
    <property type="entry name" value="DUF3465"/>
    <property type="match status" value="1"/>
</dbReference>
<keyword evidence="3" id="KW-1185">Reference proteome</keyword>
<feature type="compositionally biased region" description="Low complexity" evidence="1">
    <location>
        <begin position="31"/>
        <end position="42"/>
    </location>
</feature>
<dbReference type="KEGG" id="eaz:JHT90_04755"/>
<dbReference type="InterPro" id="IPR021856">
    <property type="entry name" value="DUF3465"/>
</dbReference>
<protein>
    <submittedName>
        <fullName evidence="2">DUF3465 domain-containing protein</fullName>
    </submittedName>
</protein>
<feature type="compositionally biased region" description="Polar residues" evidence="1">
    <location>
        <begin position="43"/>
        <end position="52"/>
    </location>
</feature>
<dbReference type="AlphaFoldDB" id="A0A974NH68"/>
<gene>
    <name evidence="2" type="ORF">JHT90_04755</name>
</gene>
<evidence type="ECO:0000313" key="2">
    <source>
        <dbReference type="EMBL" id="QQP86551.1"/>
    </source>
</evidence>
<organism evidence="2 3">
    <name type="scientific">Entomomonas asaccharolytica</name>
    <dbReference type="NCBI Taxonomy" id="2785331"/>
    <lineage>
        <taxon>Bacteria</taxon>
        <taxon>Pseudomonadati</taxon>
        <taxon>Pseudomonadota</taxon>
        <taxon>Gammaproteobacteria</taxon>
        <taxon>Pseudomonadales</taxon>
        <taxon>Pseudomonadaceae</taxon>
        <taxon>Entomomonas</taxon>
    </lineage>
</organism>
<dbReference type="RefSeq" id="WP_201094742.1">
    <property type="nucleotide sequence ID" value="NZ_CP067393.1"/>
</dbReference>
<reference evidence="2 3" key="1">
    <citation type="submission" date="2021-01" db="EMBL/GenBank/DDBJ databases">
        <title>Entomomonas sp. F2A isolated from a house cricket (Acheta domesticus).</title>
        <authorList>
            <person name="Spergser J."/>
            <person name="Busse H.-J."/>
        </authorList>
    </citation>
    <scope>NUCLEOTIDE SEQUENCE [LARGE SCALE GENOMIC DNA]</scope>
    <source>
        <strain evidence="2 3">F2A</strain>
    </source>
</reference>
<feature type="region of interest" description="Disordered" evidence="1">
    <location>
        <begin position="31"/>
        <end position="52"/>
    </location>
</feature>
<accession>A0A974NH68</accession>